<keyword evidence="1" id="KW-1133">Transmembrane helix</keyword>
<sequence>MLRQSSSEHSTPPTPARPEQLLRRDLPIVIGVKDGKGVAELGSTACKAEASGGLERSELVKANAVVAVAVDNQIIASGKSSLLFLSDWYLWLPFYAFASIVDLLYVGFAASRRLRQVASLVLWGGVLLLVKVVVEDYVDGCSGLLSLDMRERVVRETLGSGLVVLSMSLQLKVSSNEGEVEERQSSARLAQSGIVALVAVSIGLTLHFFTNVVEHMKKL</sequence>
<accession>A0A8J5GKF0</accession>
<feature type="transmembrane region" description="Helical" evidence="1">
    <location>
        <begin position="189"/>
        <end position="209"/>
    </location>
</feature>
<gene>
    <name evidence="2" type="ORF">ZIOFF_037450</name>
</gene>
<comment type="caution">
    <text evidence="2">The sequence shown here is derived from an EMBL/GenBank/DDBJ whole genome shotgun (WGS) entry which is preliminary data.</text>
</comment>
<evidence type="ECO:0008006" key="4">
    <source>
        <dbReference type="Google" id="ProtNLM"/>
    </source>
</evidence>
<dbReference type="EMBL" id="JACMSC010000010">
    <property type="protein sequence ID" value="KAG6505102.1"/>
    <property type="molecule type" value="Genomic_DNA"/>
</dbReference>
<name>A0A8J5GKF0_ZINOF</name>
<feature type="transmembrane region" description="Helical" evidence="1">
    <location>
        <begin position="117"/>
        <end position="134"/>
    </location>
</feature>
<dbReference type="AlphaFoldDB" id="A0A8J5GKF0"/>
<dbReference type="PANTHER" id="PTHR34262:SF1">
    <property type="entry name" value="TRANSMEMBRANE PROTEIN 220"/>
    <property type="match status" value="1"/>
</dbReference>
<evidence type="ECO:0000313" key="3">
    <source>
        <dbReference type="Proteomes" id="UP000734854"/>
    </source>
</evidence>
<dbReference type="Proteomes" id="UP000734854">
    <property type="component" value="Unassembled WGS sequence"/>
</dbReference>
<proteinExistence type="predicted"/>
<dbReference type="Pfam" id="PF15071">
    <property type="entry name" value="TMEM220"/>
    <property type="match status" value="1"/>
</dbReference>
<keyword evidence="1" id="KW-0812">Transmembrane</keyword>
<evidence type="ECO:0000256" key="1">
    <source>
        <dbReference type="SAM" id="Phobius"/>
    </source>
</evidence>
<dbReference type="InterPro" id="IPR029377">
    <property type="entry name" value="TMEM220"/>
</dbReference>
<feature type="transmembrane region" description="Helical" evidence="1">
    <location>
        <begin position="88"/>
        <end position="110"/>
    </location>
</feature>
<evidence type="ECO:0000313" key="2">
    <source>
        <dbReference type="EMBL" id="KAG6505102.1"/>
    </source>
</evidence>
<organism evidence="2 3">
    <name type="scientific">Zingiber officinale</name>
    <name type="common">Ginger</name>
    <name type="synonym">Amomum zingiber</name>
    <dbReference type="NCBI Taxonomy" id="94328"/>
    <lineage>
        <taxon>Eukaryota</taxon>
        <taxon>Viridiplantae</taxon>
        <taxon>Streptophyta</taxon>
        <taxon>Embryophyta</taxon>
        <taxon>Tracheophyta</taxon>
        <taxon>Spermatophyta</taxon>
        <taxon>Magnoliopsida</taxon>
        <taxon>Liliopsida</taxon>
        <taxon>Zingiberales</taxon>
        <taxon>Zingiberaceae</taxon>
        <taxon>Zingiber</taxon>
    </lineage>
</organism>
<reference evidence="2 3" key="1">
    <citation type="submission" date="2020-08" db="EMBL/GenBank/DDBJ databases">
        <title>Plant Genome Project.</title>
        <authorList>
            <person name="Zhang R.-G."/>
        </authorList>
    </citation>
    <scope>NUCLEOTIDE SEQUENCE [LARGE SCALE GENOMIC DNA]</scope>
    <source>
        <tissue evidence="2">Rhizome</tissue>
    </source>
</reference>
<keyword evidence="3" id="KW-1185">Reference proteome</keyword>
<keyword evidence="1" id="KW-0472">Membrane</keyword>
<protein>
    <recommendedName>
        <fullName evidence="4">Transmembrane protein</fullName>
    </recommendedName>
</protein>
<dbReference type="PANTHER" id="PTHR34262">
    <property type="entry name" value="TRANSMEMBRANE PROTEIN 220"/>
    <property type="match status" value="1"/>
</dbReference>